<evidence type="ECO:0000313" key="12">
    <source>
        <dbReference type="Proteomes" id="UP000191342"/>
    </source>
</evidence>
<feature type="compositionally biased region" description="Low complexity" evidence="8">
    <location>
        <begin position="1128"/>
        <end position="1138"/>
    </location>
</feature>
<protein>
    <recommendedName>
        <fullName evidence="13">Zn(2)-C6 fungal-type domain-containing protein</fullName>
    </recommendedName>
</protein>
<dbReference type="PANTHER" id="PTHR36206:SF16">
    <property type="entry name" value="TRANSCRIPTION FACTOR DOMAIN-CONTAINING PROTEIN-RELATED"/>
    <property type="match status" value="1"/>
</dbReference>
<dbReference type="InterPro" id="IPR000719">
    <property type="entry name" value="Prot_kinase_dom"/>
</dbReference>
<dbReference type="PANTHER" id="PTHR36206">
    <property type="entry name" value="ASPERCRYPTIN BIOSYNTHESIS CLUSTER-SPECIFIC TRANSCRIPTION REGULATOR ATNN-RELATED"/>
    <property type="match status" value="1"/>
</dbReference>
<dbReference type="InterPro" id="IPR021858">
    <property type="entry name" value="Fun_TF"/>
</dbReference>
<dbReference type="GO" id="GO:0005524">
    <property type="term" value="F:ATP binding"/>
    <property type="evidence" value="ECO:0007669"/>
    <property type="project" value="InterPro"/>
</dbReference>
<feature type="domain" description="Protein kinase" evidence="9">
    <location>
        <begin position="792"/>
        <end position="1127"/>
    </location>
</feature>
<dbReference type="SUPFAM" id="SSF56112">
    <property type="entry name" value="Protein kinase-like (PK-like)"/>
    <property type="match status" value="1"/>
</dbReference>
<reference evidence="12" key="1">
    <citation type="journal article" date="2017" name="Nat. Microbiol.">
        <title>Global analysis of biosynthetic gene clusters reveals vast potential of secondary metabolite production in Penicillium species.</title>
        <authorList>
            <person name="Nielsen J.C."/>
            <person name="Grijseels S."/>
            <person name="Prigent S."/>
            <person name="Ji B."/>
            <person name="Dainat J."/>
            <person name="Nielsen K.F."/>
            <person name="Frisvad J.C."/>
            <person name="Workman M."/>
            <person name="Nielsen J."/>
        </authorList>
    </citation>
    <scope>NUCLEOTIDE SEQUENCE [LARGE SCALE GENOMIC DNA]</scope>
    <source>
        <strain evidence="12">IBT 14082</strain>
    </source>
</reference>
<keyword evidence="1" id="KW-0479">Metal-binding</keyword>
<dbReference type="PROSITE" id="PS50048">
    <property type="entry name" value="ZN2_CY6_FUNGAL_2"/>
    <property type="match status" value="1"/>
</dbReference>
<evidence type="ECO:0000256" key="4">
    <source>
        <dbReference type="ARBA" id="ARBA00023125"/>
    </source>
</evidence>
<comment type="caution">
    <text evidence="11">The sequence shown here is derived from an EMBL/GenBank/DDBJ whole genome shotgun (WGS) entry which is preliminary data.</text>
</comment>
<dbReference type="GO" id="GO:0008270">
    <property type="term" value="F:zinc ion binding"/>
    <property type="evidence" value="ECO:0007669"/>
    <property type="project" value="InterPro"/>
</dbReference>
<dbReference type="EMBL" id="MLQL01000015">
    <property type="protein sequence ID" value="OQE20999.1"/>
    <property type="molecule type" value="Genomic_DNA"/>
</dbReference>
<keyword evidence="3" id="KW-0805">Transcription regulation</keyword>
<dbReference type="Pfam" id="PF11951">
    <property type="entry name" value="Fungal_trans_2"/>
    <property type="match status" value="1"/>
</dbReference>
<dbReference type="Pfam" id="PF00069">
    <property type="entry name" value="Pkinase"/>
    <property type="match status" value="1"/>
</dbReference>
<sequence length="1466" mass="164427">MDTTIPVRRRRTGGKKSRTGCRTCRLRHVKCDEAPGSCQNCGSTGRICDGYVHRLPVGGQSFIKALASASISADVGNGFRWVMTSDERRCFSFFQHHTVPTFLEFFESSLWQNLVLQMSQSDPAVFHAAVALSAIHQDTEAKGMPLAADIPFEPENTSLLFAQDQLGRAFNLLTRRHASHDPTLRNVTLLCCLLFVLSDLLWGHYDSALNHLQSGLRILQELQADRELVAPTAQERRIERCLVAAFAHLDILSAHFGVGGPLLCIDALPANPRPIMMFHNMKEARDAFEPILSAAHGFIAPCMGMADEEIAQNYDMILPRQFQVWSRFSEFVCVYKIFYCESYARLTHKEQRSADIIYLQCLSLSTSIRTCVLGKNSAALAYYTSDLEAVVCLAEAILKKFPTRPTFTMDIGVIAPLYHASISCIDYRVRWRAIRLLHSWPHREGPFDSNWVALLAEEVLKRDLLAQHNLTLEASPYLGDMPEDPFSPAHILHNIEQEAGRNTAQVGVVLYDSLANLAAKYPNWIQNLGGKNKDTYIAFDTPDSSTLLKNMRELGINIGSCGVQTVRLRPMLIFEESHIAPPLAAFESAFSHFSTSSPNSFSRTSQNQHSRATPTKITPALPLLVFLLVASQMSFEDIQSDLKKETYHYDTPEAFIPYESVQKIWAGDRLEQFLKTQDPSLGRSDIAVAREGLLRTISILTGVVPRDWSGWSRFRQIFFPPDDEVADRRRDKNILDFTREELERDSFLRDTNLAGHFVTHRWSYFPVVLNDNEADGEDEEDSYGENYRLPLFREDHVLRQGGYGEVTKEIIPPNHIILGHLSDDIGIPKAPYPVKLIVARKRFFPRANSDLEVRLLKLLRSSLSSHKQIVSNLAIFKIRNEWNIIMPWADMDLEDFLAGGYREMQSTPPAPLLDDLIEESRKVASAIHFLHENLQLESEWEEFRHLAICHADLKPRNILVFRREGSSTGVWRISDFGVSRVARRALSETRRRGSGYTTSLNDHSPKGGAYQAPEARTQRRSDVWSFGCILVRIFALGLDPASLAELDESRRKPLVGRVLDDSFYQKDPPALHPSIEFWIQSLPAQYHTSHNLGFLEKMQKLLRSMLQIDYHQRSSAHEVRSDLHALHSSGSSRMSIHSPASTETYQGTDPGIDPLHPSAPVEGVGVLVTVIKSGTIDNVRQALRGNVDVEQCDQGERPLIHAIEVTNPAKIRALSEYQRTFHNRNLNVRAPSSKGKTPLYLAICKGDVDTVEAVIDAYIGPDSNADTNTLLNELCDDKTPLMQAAFLGHTGVISLLLERGADHRICVQQQKLNCLHYAVKFGNHAKEDVIGAFKHKMIFDQLPPDKPLDSGGNLPKSVAYVTPMMMHIRLALNGSYTSLEPDSLWGRKFKALLEGGASVKRTYDAGTPLEMSPLEIAVMQNNLLVVKALVGAGATLPVGYSVPHGTSNHIKKLLKIVKREHPVPGH</sequence>
<dbReference type="Gene3D" id="3.90.1150.10">
    <property type="entry name" value="Aspartate Aminotransferase, domain 1"/>
    <property type="match status" value="1"/>
</dbReference>
<evidence type="ECO:0008006" key="13">
    <source>
        <dbReference type="Google" id="ProtNLM"/>
    </source>
</evidence>
<dbReference type="Pfam" id="PF00202">
    <property type="entry name" value="Aminotran_3"/>
    <property type="match status" value="1"/>
</dbReference>
<dbReference type="GO" id="GO:0000981">
    <property type="term" value="F:DNA-binding transcription factor activity, RNA polymerase II-specific"/>
    <property type="evidence" value="ECO:0007669"/>
    <property type="project" value="InterPro"/>
</dbReference>
<evidence type="ECO:0000256" key="1">
    <source>
        <dbReference type="ARBA" id="ARBA00022723"/>
    </source>
</evidence>
<evidence type="ECO:0000256" key="7">
    <source>
        <dbReference type="PROSITE-ProRule" id="PRU00023"/>
    </source>
</evidence>
<dbReference type="SUPFAM" id="SSF48403">
    <property type="entry name" value="Ankyrin repeat"/>
    <property type="match status" value="1"/>
</dbReference>
<dbReference type="InterPro" id="IPR015422">
    <property type="entry name" value="PyrdxlP-dep_Trfase_small"/>
</dbReference>
<dbReference type="Proteomes" id="UP000191342">
    <property type="component" value="Unassembled WGS sequence"/>
</dbReference>
<dbReference type="InterPro" id="IPR011009">
    <property type="entry name" value="Kinase-like_dom_sf"/>
</dbReference>
<keyword evidence="6" id="KW-0539">Nucleus</keyword>
<feature type="region of interest" description="Disordered" evidence="8">
    <location>
        <begin position="989"/>
        <end position="1014"/>
    </location>
</feature>
<evidence type="ECO:0000256" key="8">
    <source>
        <dbReference type="SAM" id="MobiDB-lite"/>
    </source>
</evidence>
<accession>A0A1V6T503</accession>
<dbReference type="InterPro" id="IPR001138">
    <property type="entry name" value="Zn2Cys6_DnaBD"/>
</dbReference>
<dbReference type="Gene3D" id="1.25.40.20">
    <property type="entry name" value="Ankyrin repeat-containing domain"/>
    <property type="match status" value="1"/>
</dbReference>
<evidence type="ECO:0000256" key="2">
    <source>
        <dbReference type="ARBA" id="ARBA00022833"/>
    </source>
</evidence>
<evidence type="ECO:0000256" key="5">
    <source>
        <dbReference type="ARBA" id="ARBA00023163"/>
    </source>
</evidence>
<dbReference type="InterPro" id="IPR005814">
    <property type="entry name" value="Aminotrans_3"/>
</dbReference>
<evidence type="ECO:0000259" key="9">
    <source>
        <dbReference type="PROSITE" id="PS50011"/>
    </source>
</evidence>
<dbReference type="SMART" id="SM00220">
    <property type="entry name" value="S_TKc"/>
    <property type="match status" value="1"/>
</dbReference>
<dbReference type="InterPro" id="IPR002110">
    <property type="entry name" value="Ankyrin_rpt"/>
</dbReference>
<evidence type="ECO:0000256" key="6">
    <source>
        <dbReference type="ARBA" id="ARBA00023242"/>
    </source>
</evidence>
<dbReference type="CDD" id="cd00067">
    <property type="entry name" value="GAL4"/>
    <property type="match status" value="1"/>
</dbReference>
<dbReference type="PROSITE" id="PS50011">
    <property type="entry name" value="PROTEIN_KINASE_DOM"/>
    <property type="match status" value="1"/>
</dbReference>
<dbReference type="SMART" id="SM00066">
    <property type="entry name" value="GAL4"/>
    <property type="match status" value="1"/>
</dbReference>
<name>A0A1V6T503_9EURO</name>
<dbReference type="PROSITE" id="PS50297">
    <property type="entry name" value="ANK_REP_REGION"/>
    <property type="match status" value="1"/>
</dbReference>
<keyword evidence="12" id="KW-1185">Reference proteome</keyword>
<dbReference type="SUPFAM" id="SSF57701">
    <property type="entry name" value="Zn2/Cys6 DNA-binding domain"/>
    <property type="match status" value="1"/>
</dbReference>
<keyword evidence="4" id="KW-0238">DNA-binding</keyword>
<dbReference type="InterPro" id="IPR036864">
    <property type="entry name" value="Zn2-C6_fun-type_DNA-bd_sf"/>
</dbReference>
<dbReference type="PROSITE" id="PS00463">
    <property type="entry name" value="ZN2_CY6_FUNGAL_1"/>
    <property type="match status" value="1"/>
</dbReference>
<dbReference type="Pfam" id="PF12796">
    <property type="entry name" value="Ank_2"/>
    <property type="match status" value="1"/>
</dbReference>
<dbReference type="Gene3D" id="4.10.240.10">
    <property type="entry name" value="Zn(2)-C6 fungal-type DNA-binding domain"/>
    <property type="match status" value="1"/>
</dbReference>
<dbReference type="GO" id="GO:0003677">
    <property type="term" value="F:DNA binding"/>
    <property type="evidence" value="ECO:0007669"/>
    <property type="project" value="UniProtKB-KW"/>
</dbReference>
<evidence type="ECO:0000259" key="10">
    <source>
        <dbReference type="PROSITE" id="PS50048"/>
    </source>
</evidence>
<dbReference type="GO" id="GO:0008483">
    <property type="term" value="F:transaminase activity"/>
    <property type="evidence" value="ECO:0007669"/>
    <property type="project" value="InterPro"/>
</dbReference>
<dbReference type="InterPro" id="IPR036770">
    <property type="entry name" value="Ankyrin_rpt-contain_sf"/>
</dbReference>
<feature type="repeat" description="ANK" evidence="7">
    <location>
        <begin position="1276"/>
        <end position="1302"/>
    </location>
</feature>
<dbReference type="PROSITE" id="PS50088">
    <property type="entry name" value="ANK_REPEAT"/>
    <property type="match status" value="1"/>
</dbReference>
<proteinExistence type="predicted"/>
<dbReference type="GO" id="GO:0004672">
    <property type="term" value="F:protein kinase activity"/>
    <property type="evidence" value="ECO:0007669"/>
    <property type="project" value="InterPro"/>
</dbReference>
<dbReference type="Gene3D" id="1.10.510.10">
    <property type="entry name" value="Transferase(Phosphotransferase) domain 1"/>
    <property type="match status" value="1"/>
</dbReference>
<dbReference type="PROSITE" id="PS00108">
    <property type="entry name" value="PROTEIN_KINASE_ST"/>
    <property type="match status" value="1"/>
</dbReference>
<feature type="region of interest" description="Disordered" evidence="8">
    <location>
        <begin position="1128"/>
        <end position="1156"/>
    </location>
</feature>
<dbReference type="OrthoDB" id="5986190at2759"/>
<keyword evidence="5" id="KW-0804">Transcription</keyword>
<keyword evidence="7" id="KW-0040">ANK repeat</keyword>
<dbReference type="InterPro" id="IPR052360">
    <property type="entry name" value="Transcr_Regulatory_Proteins"/>
</dbReference>
<feature type="domain" description="Zn(2)-C6 fungal-type" evidence="10">
    <location>
        <begin position="20"/>
        <end position="48"/>
    </location>
</feature>
<evidence type="ECO:0000256" key="3">
    <source>
        <dbReference type="ARBA" id="ARBA00023015"/>
    </source>
</evidence>
<gene>
    <name evidence="11" type="ORF">PENFLA_c015G08008</name>
</gene>
<dbReference type="GO" id="GO:0030170">
    <property type="term" value="F:pyridoxal phosphate binding"/>
    <property type="evidence" value="ECO:0007669"/>
    <property type="project" value="InterPro"/>
</dbReference>
<organism evidence="11 12">
    <name type="scientific">Penicillium flavigenum</name>
    <dbReference type="NCBI Taxonomy" id="254877"/>
    <lineage>
        <taxon>Eukaryota</taxon>
        <taxon>Fungi</taxon>
        <taxon>Dikarya</taxon>
        <taxon>Ascomycota</taxon>
        <taxon>Pezizomycotina</taxon>
        <taxon>Eurotiomycetes</taxon>
        <taxon>Eurotiomycetidae</taxon>
        <taxon>Eurotiales</taxon>
        <taxon>Aspergillaceae</taxon>
        <taxon>Penicillium</taxon>
    </lineage>
</organism>
<dbReference type="SMART" id="SM00248">
    <property type="entry name" value="ANK"/>
    <property type="match status" value="4"/>
</dbReference>
<dbReference type="InterPro" id="IPR008271">
    <property type="entry name" value="Ser/Thr_kinase_AS"/>
</dbReference>
<dbReference type="Pfam" id="PF00023">
    <property type="entry name" value="Ank"/>
    <property type="match status" value="1"/>
</dbReference>
<evidence type="ECO:0000313" key="11">
    <source>
        <dbReference type="EMBL" id="OQE20999.1"/>
    </source>
</evidence>
<dbReference type="STRING" id="254877.A0A1V6T503"/>
<dbReference type="Pfam" id="PF00172">
    <property type="entry name" value="Zn_clus"/>
    <property type="match status" value="1"/>
</dbReference>
<keyword evidence="2" id="KW-0862">Zinc</keyword>